<reference evidence="2" key="1">
    <citation type="submission" date="2024-01" db="EMBL/GenBank/DDBJ databases">
        <authorList>
            <person name="Webb A."/>
        </authorList>
    </citation>
    <scope>NUCLEOTIDE SEQUENCE</scope>
    <source>
        <strain evidence="2">Pm1</strain>
    </source>
</reference>
<evidence type="ECO:0000313" key="2">
    <source>
        <dbReference type="EMBL" id="CAK7941040.1"/>
    </source>
</evidence>
<dbReference type="GO" id="GO:0003676">
    <property type="term" value="F:nucleic acid binding"/>
    <property type="evidence" value="ECO:0007669"/>
    <property type="project" value="InterPro"/>
</dbReference>
<accession>A0AAV1V5E9</accession>
<feature type="domain" description="RNase H type-1" evidence="1">
    <location>
        <begin position="3"/>
        <end position="82"/>
    </location>
</feature>
<proteinExistence type="predicted"/>
<protein>
    <recommendedName>
        <fullName evidence="1">RNase H type-1 domain-containing protein</fullName>
    </recommendedName>
</protein>
<dbReference type="EMBL" id="CAKLBY020000261">
    <property type="protein sequence ID" value="CAK7941040.1"/>
    <property type="molecule type" value="Genomic_DNA"/>
</dbReference>
<dbReference type="Pfam" id="PF13456">
    <property type="entry name" value="RVT_3"/>
    <property type="match status" value="1"/>
</dbReference>
<dbReference type="InterPro" id="IPR036397">
    <property type="entry name" value="RNaseH_sf"/>
</dbReference>
<comment type="caution">
    <text evidence="2">The sequence shown here is derived from an EMBL/GenBank/DDBJ whole genome shotgun (WGS) entry which is preliminary data.</text>
</comment>
<gene>
    <name evidence="2" type="ORF">PM001_LOCUS26190</name>
</gene>
<evidence type="ECO:0000313" key="3">
    <source>
        <dbReference type="Proteomes" id="UP001162060"/>
    </source>
</evidence>
<dbReference type="AlphaFoldDB" id="A0AAV1V5E9"/>
<dbReference type="Proteomes" id="UP001162060">
    <property type="component" value="Unassembled WGS sequence"/>
</dbReference>
<dbReference type="GO" id="GO:0004523">
    <property type="term" value="F:RNA-DNA hybrid ribonuclease activity"/>
    <property type="evidence" value="ECO:0007669"/>
    <property type="project" value="InterPro"/>
</dbReference>
<dbReference type="Gene3D" id="3.30.420.10">
    <property type="entry name" value="Ribonuclease H-like superfamily/Ribonuclease H"/>
    <property type="match status" value="1"/>
</dbReference>
<evidence type="ECO:0000259" key="1">
    <source>
        <dbReference type="Pfam" id="PF13456"/>
    </source>
</evidence>
<sequence>MNTAEYNALLLDTASDHGITRLRIEGGSTIDIQRVLGIFTTRNKRLRQLQIAVKVELARFQHAKLRHIDRQAKGRADRLANATLDRCRTEVKCGVHIDGQVCTSTSTMVPAPAAAPPPATP</sequence>
<organism evidence="2 3">
    <name type="scientific">Peronospora matthiolae</name>
    <dbReference type="NCBI Taxonomy" id="2874970"/>
    <lineage>
        <taxon>Eukaryota</taxon>
        <taxon>Sar</taxon>
        <taxon>Stramenopiles</taxon>
        <taxon>Oomycota</taxon>
        <taxon>Peronosporomycetes</taxon>
        <taxon>Peronosporales</taxon>
        <taxon>Peronosporaceae</taxon>
        <taxon>Peronospora</taxon>
    </lineage>
</organism>
<dbReference type="InterPro" id="IPR002156">
    <property type="entry name" value="RNaseH_domain"/>
</dbReference>
<name>A0AAV1V5E9_9STRA</name>